<feature type="compositionally biased region" description="Polar residues" evidence="1">
    <location>
        <begin position="160"/>
        <end position="191"/>
    </location>
</feature>
<dbReference type="AlphaFoldDB" id="A0AAN6MXW7"/>
<gene>
    <name evidence="3" type="ORF">QBC46DRAFT_368331</name>
</gene>
<feature type="region of interest" description="Disordered" evidence="1">
    <location>
        <begin position="155"/>
        <end position="207"/>
    </location>
</feature>
<feature type="chain" id="PRO_5042869823" evidence="2">
    <location>
        <begin position="20"/>
        <end position="402"/>
    </location>
</feature>
<protein>
    <submittedName>
        <fullName evidence="3">Uncharacterized protein</fullName>
    </submittedName>
</protein>
<dbReference type="EMBL" id="MU854010">
    <property type="protein sequence ID" value="KAK3934268.1"/>
    <property type="molecule type" value="Genomic_DNA"/>
</dbReference>
<name>A0AAN6MXW7_9PEZI</name>
<feature type="signal peptide" evidence="2">
    <location>
        <begin position="1"/>
        <end position="19"/>
    </location>
</feature>
<evidence type="ECO:0000313" key="3">
    <source>
        <dbReference type="EMBL" id="KAK3934268.1"/>
    </source>
</evidence>
<accession>A0AAN6MXW7</accession>
<organism evidence="3 4">
    <name type="scientific">Diplogelasinospora grovesii</name>
    <dbReference type="NCBI Taxonomy" id="303347"/>
    <lineage>
        <taxon>Eukaryota</taxon>
        <taxon>Fungi</taxon>
        <taxon>Dikarya</taxon>
        <taxon>Ascomycota</taxon>
        <taxon>Pezizomycotina</taxon>
        <taxon>Sordariomycetes</taxon>
        <taxon>Sordariomycetidae</taxon>
        <taxon>Sordariales</taxon>
        <taxon>Diplogelasinosporaceae</taxon>
        <taxon>Diplogelasinospora</taxon>
    </lineage>
</organism>
<reference evidence="4" key="1">
    <citation type="journal article" date="2023" name="Mol. Phylogenet. Evol.">
        <title>Genome-scale phylogeny and comparative genomics of the fungal order Sordariales.</title>
        <authorList>
            <person name="Hensen N."/>
            <person name="Bonometti L."/>
            <person name="Westerberg I."/>
            <person name="Brannstrom I.O."/>
            <person name="Guillou S."/>
            <person name="Cros-Aarteil S."/>
            <person name="Calhoun S."/>
            <person name="Haridas S."/>
            <person name="Kuo A."/>
            <person name="Mondo S."/>
            <person name="Pangilinan J."/>
            <person name="Riley R."/>
            <person name="LaButti K."/>
            <person name="Andreopoulos B."/>
            <person name="Lipzen A."/>
            <person name="Chen C."/>
            <person name="Yan M."/>
            <person name="Daum C."/>
            <person name="Ng V."/>
            <person name="Clum A."/>
            <person name="Steindorff A."/>
            <person name="Ohm R.A."/>
            <person name="Martin F."/>
            <person name="Silar P."/>
            <person name="Natvig D.O."/>
            <person name="Lalanne C."/>
            <person name="Gautier V."/>
            <person name="Ament-Velasquez S.L."/>
            <person name="Kruys A."/>
            <person name="Hutchinson M.I."/>
            <person name="Powell A.J."/>
            <person name="Barry K."/>
            <person name="Miller A.N."/>
            <person name="Grigoriev I.V."/>
            <person name="Debuchy R."/>
            <person name="Gladieux P."/>
            <person name="Hiltunen Thoren M."/>
            <person name="Johannesson H."/>
        </authorList>
    </citation>
    <scope>NUCLEOTIDE SEQUENCE [LARGE SCALE GENOMIC DNA]</scope>
    <source>
        <strain evidence="4">CBS 340.73</strain>
    </source>
</reference>
<feature type="compositionally biased region" description="Low complexity" evidence="1">
    <location>
        <begin position="192"/>
        <end position="207"/>
    </location>
</feature>
<keyword evidence="2" id="KW-0732">Signal</keyword>
<keyword evidence="4" id="KW-1185">Reference proteome</keyword>
<evidence type="ECO:0000256" key="1">
    <source>
        <dbReference type="SAM" id="MobiDB-lite"/>
    </source>
</evidence>
<evidence type="ECO:0000313" key="4">
    <source>
        <dbReference type="Proteomes" id="UP001303473"/>
    </source>
</evidence>
<dbReference type="Proteomes" id="UP001303473">
    <property type="component" value="Unassembled WGS sequence"/>
</dbReference>
<evidence type="ECO:0000256" key="2">
    <source>
        <dbReference type="SAM" id="SignalP"/>
    </source>
</evidence>
<proteinExistence type="predicted"/>
<sequence length="402" mass="41208">MRSLHLVAFALSLSGQALAVKKVETGRNGTADCLSFPRVAVTPAISTFTTTQAVTSSIATLALGGNTTTTISQAHERREVEHDAFGAFGYGQPHEERQLTVSATSTPKYASVCSSTAAYSCACSCIGVRPFTTTATARSTTSTHTVGATVALTTVPPFPANQTSSLGNSTTPRWSNGTSTSLRANSTTSRLTTSEATGSSNSGSSSTAQLTGPLWLNTSMPTLSPIVASSVRWLNTSSTPTPTPSPTVDTSCGETVCPFALQVSQPGGMFDGWYVLVSGDDLLFTSVRDTASSFSVEASGHLCAVGFLDENSRPYIAAVGTRSGSGEVWLLESQAVEQLSQDYAAVKCTKGGSLGCAATNTTNPTNSTGSAGWLGCGLQLDLSTTGSAPVGRGCSSVGLNIV</sequence>
<comment type="caution">
    <text evidence="3">The sequence shown here is derived from an EMBL/GenBank/DDBJ whole genome shotgun (WGS) entry which is preliminary data.</text>
</comment>